<gene>
    <name evidence="2" type="ORF">URODEC1_LOCUS55575</name>
</gene>
<dbReference type="PANTHER" id="PTHR33110">
    <property type="entry name" value="F-BOX/KELCH-REPEAT PROTEIN-RELATED"/>
    <property type="match status" value="1"/>
</dbReference>
<dbReference type="Proteomes" id="UP001497457">
    <property type="component" value="Chromosome 21rd"/>
</dbReference>
<protein>
    <recommendedName>
        <fullName evidence="1">KIB1-4 beta-propeller domain-containing protein</fullName>
    </recommendedName>
</protein>
<dbReference type="SUPFAM" id="SSF81383">
    <property type="entry name" value="F-box domain"/>
    <property type="match status" value="1"/>
</dbReference>
<dbReference type="Gene3D" id="1.20.1280.50">
    <property type="match status" value="1"/>
</dbReference>
<dbReference type="Pfam" id="PF03478">
    <property type="entry name" value="Beta-prop_KIB1-4"/>
    <property type="match status" value="1"/>
</dbReference>
<keyword evidence="3" id="KW-1185">Reference proteome</keyword>
<dbReference type="InterPro" id="IPR005174">
    <property type="entry name" value="KIB1-4_b-propeller"/>
</dbReference>
<evidence type="ECO:0000313" key="2">
    <source>
        <dbReference type="EMBL" id="CAL4980244.1"/>
    </source>
</evidence>
<reference evidence="2 3" key="2">
    <citation type="submission" date="2024-10" db="EMBL/GenBank/DDBJ databases">
        <authorList>
            <person name="Ryan C."/>
        </authorList>
    </citation>
    <scope>NUCLEOTIDE SEQUENCE [LARGE SCALE GENOMIC DNA]</scope>
</reference>
<evidence type="ECO:0000259" key="1">
    <source>
        <dbReference type="Pfam" id="PF03478"/>
    </source>
</evidence>
<evidence type="ECO:0000313" key="3">
    <source>
        <dbReference type="Proteomes" id="UP001497457"/>
    </source>
</evidence>
<feature type="domain" description="KIB1-4 beta-propeller" evidence="1">
    <location>
        <begin position="99"/>
        <end position="325"/>
    </location>
</feature>
<name>A0ABC9AK87_9POAL</name>
<accession>A0ABC9AK87</accession>
<sequence>MGSDGDTSGEMFDGRPHKRSTLDLGAGESLWAGLQPDILGAVLRFLPCFADRAATRSVCRHWRASARGQRLLPPLPLLMLPKLRFSCLCPEGTMTPARCIQLPEDVATDDVRFVVSFEGWLVGVTPNKDGREYCEKADGAVNDSCIMSLHKVVVSALPESGAKYIVAASSYHEAHQKLALRQPRMASWNVCVGFAIDGPIDIAFYQGKLYVLKRCVLRLFAFELDEDDRGIIVSRVEHCVTEPLHPHPIQPCGSIRCNILVEVFAVDFSTNPYGLTEIRSFDGDCIFVDLGGCKSFPASLYDGLEGDLIYFVPDYFNRYDIFVYNMRDGRMRPFAVNLLPCNSDVPDDYLDFPAWCFPSE</sequence>
<reference evidence="3" key="1">
    <citation type="submission" date="2024-06" db="EMBL/GenBank/DDBJ databases">
        <authorList>
            <person name="Ryan C."/>
        </authorList>
    </citation>
    <scope>NUCLEOTIDE SEQUENCE [LARGE SCALE GENOMIC DNA]</scope>
</reference>
<dbReference type="EMBL" id="OZ075131">
    <property type="protein sequence ID" value="CAL4980244.1"/>
    <property type="molecule type" value="Genomic_DNA"/>
</dbReference>
<organism evidence="2 3">
    <name type="scientific">Urochloa decumbens</name>
    <dbReference type="NCBI Taxonomy" id="240449"/>
    <lineage>
        <taxon>Eukaryota</taxon>
        <taxon>Viridiplantae</taxon>
        <taxon>Streptophyta</taxon>
        <taxon>Embryophyta</taxon>
        <taxon>Tracheophyta</taxon>
        <taxon>Spermatophyta</taxon>
        <taxon>Magnoliopsida</taxon>
        <taxon>Liliopsida</taxon>
        <taxon>Poales</taxon>
        <taxon>Poaceae</taxon>
        <taxon>PACMAD clade</taxon>
        <taxon>Panicoideae</taxon>
        <taxon>Panicodae</taxon>
        <taxon>Paniceae</taxon>
        <taxon>Melinidinae</taxon>
        <taxon>Urochloa</taxon>
    </lineage>
</organism>
<dbReference type="PANTHER" id="PTHR33110:SF23">
    <property type="entry name" value="OS04G0316800 PROTEIN"/>
    <property type="match status" value="1"/>
</dbReference>
<dbReference type="InterPro" id="IPR036047">
    <property type="entry name" value="F-box-like_dom_sf"/>
</dbReference>
<proteinExistence type="predicted"/>
<dbReference type="AlphaFoldDB" id="A0ABC9AK87"/>